<dbReference type="EMBL" id="PGOL01000853">
    <property type="protein sequence ID" value="PKI64085.1"/>
    <property type="molecule type" value="Genomic_DNA"/>
</dbReference>
<evidence type="ECO:0000256" key="1">
    <source>
        <dbReference type="SAM" id="MobiDB-lite"/>
    </source>
</evidence>
<dbReference type="AlphaFoldDB" id="A0A2I0K6B6"/>
<gene>
    <name evidence="2" type="ORF">CRG98_015529</name>
</gene>
<feature type="compositionally biased region" description="Polar residues" evidence="1">
    <location>
        <begin position="65"/>
        <end position="74"/>
    </location>
</feature>
<feature type="region of interest" description="Disordered" evidence="1">
    <location>
        <begin position="1"/>
        <end position="23"/>
    </location>
</feature>
<evidence type="ECO:0000313" key="3">
    <source>
        <dbReference type="Proteomes" id="UP000233551"/>
    </source>
</evidence>
<organism evidence="2 3">
    <name type="scientific">Punica granatum</name>
    <name type="common">Pomegranate</name>
    <dbReference type="NCBI Taxonomy" id="22663"/>
    <lineage>
        <taxon>Eukaryota</taxon>
        <taxon>Viridiplantae</taxon>
        <taxon>Streptophyta</taxon>
        <taxon>Embryophyta</taxon>
        <taxon>Tracheophyta</taxon>
        <taxon>Spermatophyta</taxon>
        <taxon>Magnoliopsida</taxon>
        <taxon>eudicotyledons</taxon>
        <taxon>Gunneridae</taxon>
        <taxon>Pentapetalae</taxon>
        <taxon>rosids</taxon>
        <taxon>malvids</taxon>
        <taxon>Myrtales</taxon>
        <taxon>Lythraceae</taxon>
        <taxon>Punica</taxon>
    </lineage>
</organism>
<reference evidence="2 3" key="1">
    <citation type="submission" date="2017-11" db="EMBL/GenBank/DDBJ databases">
        <title>De-novo sequencing of pomegranate (Punica granatum L.) genome.</title>
        <authorList>
            <person name="Akparov Z."/>
            <person name="Amiraslanov A."/>
            <person name="Hajiyeva S."/>
            <person name="Abbasov M."/>
            <person name="Kaur K."/>
            <person name="Hamwieh A."/>
            <person name="Solovyev V."/>
            <person name="Salamov A."/>
            <person name="Braich B."/>
            <person name="Kosarev P."/>
            <person name="Mahmoud A."/>
            <person name="Hajiyev E."/>
            <person name="Babayeva S."/>
            <person name="Izzatullayeva V."/>
            <person name="Mammadov A."/>
            <person name="Mammadov A."/>
            <person name="Sharifova S."/>
            <person name="Ojaghi J."/>
            <person name="Eynullazada K."/>
            <person name="Bayramov B."/>
            <person name="Abdulazimova A."/>
            <person name="Shahmuradov I."/>
        </authorList>
    </citation>
    <scope>NUCLEOTIDE SEQUENCE [LARGE SCALE GENOMIC DNA]</scope>
    <source>
        <strain evidence="3">cv. AG2017</strain>
        <tissue evidence="2">Leaf</tissue>
    </source>
</reference>
<comment type="caution">
    <text evidence="2">The sequence shown here is derived from an EMBL/GenBank/DDBJ whole genome shotgun (WGS) entry which is preliminary data.</text>
</comment>
<feature type="compositionally biased region" description="Basic and acidic residues" evidence="1">
    <location>
        <begin position="100"/>
        <end position="116"/>
    </location>
</feature>
<proteinExistence type="predicted"/>
<accession>A0A2I0K6B6</accession>
<protein>
    <submittedName>
        <fullName evidence="2">Uncharacterized protein</fullName>
    </submittedName>
</protein>
<feature type="region of interest" description="Disordered" evidence="1">
    <location>
        <begin position="62"/>
        <end position="147"/>
    </location>
</feature>
<dbReference type="Proteomes" id="UP000233551">
    <property type="component" value="Unassembled WGS sequence"/>
</dbReference>
<keyword evidence="3" id="KW-1185">Reference proteome</keyword>
<feature type="compositionally biased region" description="Acidic residues" evidence="1">
    <location>
        <begin position="12"/>
        <end position="23"/>
    </location>
</feature>
<name>A0A2I0K6B6_PUNGR</name>
<evidence type="ECO:0000313" key="2">
    <source>
        <dbReference type="EMBL" id="PKI64085.1"/>
    </source>
</evidence>
<sequence length="218" mass="24254">MTKEEAAGATLELEEALESDCEDANTRKKLYEAGKEKKNGMKEQWNTSKRARYLASGLGEKVNVGCNSSTQQQPTKKREKLGKFGNSEQQHCRPGCNGGERLHGEEQESGSIRELKGGPGKSWAQGGKEERVGEVENQLRGTERGAEGSGQLRVRSCELREKSGLGCWSRLSCGNPRNGSQRCRRKGKRRSCRWRAAEEEEEGKRLLALNLVLLILFS</sequence>